<keyword evidence="4" id="KW-1185">Reference proteome</keyword>
<evidence type="ECO:0000259" key="2">
    <source>
        <dbReference type="Pfam" id="PF00561"/>
    </source>
</evidence>
<name>A0A7Y2JZK3_9BURK</name>
<feature type="chain" id="PRO_5031140609" evidence="1">
    <location>
        <begin position="31"/>
        <end position="272"/>
    </location>
</feature>
<keyword evidence="3" id="KW-0378">Hydrolase</keyword>
<dbReference type="InterPro" id="IPR029058">
    <property type="entry name" value="AB_hydrolase_fold"/>
</dbReference>
<feature type="domain" description="AB hydrolase-1" evidence="2">
    <location>
        <begin position="64"/>
        <end position="166"/>
    </location>
</feature>
<dbReference type="Pfam" id="PF00561">
    <property type="entry name" value="Abhydrolase_1"/>
    <property type="match status" value="1"/>
</dbReference>
<organism evidence="3 4">
    <name type="scientific">Telluria aromaticivorans</name>
    <dbReference type="NCBI Taxonomy" id="2725995"/>
    <lineage>
        <taxon>Bacteria</taxon>
        <taxon>Pseudomonadati</taxon>
        <taxon>Pseudomonadota</taxon>
        <taxon>Betaproteobacteria</taxon>
        <taxon>Burkholderiales</taxon>
        <taxon>Oxalobacteraceae</taxon>
        <taxon>Telluria group</taxon>
        <taxon>Telluria</taxon>
    </lineage>
</organism>
<evidence type="ECO:0000256" key="1">
    <source>
        <dbReference type="SAM" id="SignalP"/>
    </source>
</evidence>
<evidence type="ECO:0000313" key="4">
    <source>
        <dbReference type="Proteomes" id="UP000533905"/>
    </source>
</evidence>
<gene>
    <name evidence="3" type="ORF">HGB41_09995</name>
</gene>
<accession>A0A7Y2JZK3</accession>
<dbReference type="InterPro" id="IPR006311">
    <property type="entry name" value="TAT_signal"/>
</dbReference>
<dbReference type="AlphaFoldDB" id="A0A7Y2JZK3"/>
<feature type="signal peptide" evidence="1">
    <location>
        <begin position="1"/>
        <end position="30"/>
    </location>
</feature>
<dbReference type="SUPFAM" id="SSF53474">
    <property type="entry name" value="alpha/beta-Hydrolases"/>
    <property type="match status" value="1"/>
</dbReference>
<dbReference type="Proteomes" id="UP000533905">
    <property type="component" value="Unassembled WGS sequence"/>
</dbReference>
<proteinExistence type="predicted"/>
<dbReference type="InterPro" id="IPR000073">
    <property type="entry name" value="AB_hydrolase_1"/>
</dbReference>
<dbReference type="PROSITE" id="PS51318">
    <property type="entry name" value="TAT"/>
    <property type="match status" value="1"/>
</dbReference>
<keyword evidence="1" id="KW-0732">Signal</keyword>
<protein>
    <submittedName>
        <fullName evidence="3">Alpha/beta hydrolase</fullName>
    </submittedName>
</protein>
<evidence type="ECO:0000313" key="3">
    <source>
        <dbReference type="EMBL" id="NNG23328.1"/>
    </source>
</evidence>
<dbReference type="Gene3D" id="3.40.50.1820">
    <property type="entry name" value="alpha/beta hydrolase"/>
    <property type="match status" value="1"/>
</dbReference>
<sequence>MHESFLLRRHFLRQAASLAAFALPALPSVAALPGAGGAPVAAERVSTGLLEMAYFAAGPADGRPVVLVHDFGYGIDSFATSAPLLAAAGLRVLVPQLRGHGATRFIDAGTPRSGQQAALGKDLLDFIDALHIPEAVFAGSGWGAHAAWAASRVRPTRCVGLVLAGAGRIDHTGPRERYLYASAAGRRALERSAPGRDNPDYARVVAHAWLSRHAPANPDAAPDPRYAALERRFTQPPASATAAIVLEGGAIAAPPAFADAVLALVRIGTWRT</sequence>
<dbReference type="PANTHER" id="PTHR43329">
    <property type="entry name" value="EPOXIDE HYDROLASE"/>
    <property type="match status" value="1"/>
</dbReference>
<comment type="caution">
    <text evidence="3">The sequence shown here is derived from an EMBL/GenBank/DDBJ whole genome shotgun (WGS) entry which is preliminary data.</text>
</comment>
<reference evidence="3 4" key="1">
    <citation type="submission" date="2020-04" db="EMBL/GenBank/DDBJ databases">
        <title>Massilia sp. nov., a cold adapted bacteria isolated from Arctic soil.</title>
        <authorList>
            <person name="Son J."/>
            <person name="Ka J.-O."/>
        </authorList>
    </citation>
    <scope>NUCLEOTIDE SEQUENCE [LARGE SCALE GENOMIC DNA]</scope>
    <source>
        <strain evidence="3 4">ML15P13</strain>
    </source>
</reference>
<dbReference type="EMBL" id="JABAIV010000003">
    <property type="protein sequence ID" value="NNG23328.1"/>
    <property type="molecule type" value="Genomic_DNA"/>
</dbReference>
<dbReference type="RefSeq" id="WP_171083801.1">
    <property type="nucleotide sequence ID" value="NZ_JABAIV010000003.1"/>
</dbReference>
<dbReference type="GO" id="GO:0016787">
    <property type="term" value="F:hydrolase activity"/>
    <property type="evidence" value="ECO:0007669"/>
    <property type="project" value="UniProtKB-KW"/>
</dbReference>